<feature type="compositionally biased region" description="Acidic residues" evidence="2">
    <location>
        <begin position="600"/>
        <end position="621"/>
    </location>
</feature>
<keyword evidence="1" id="KW-0067">ATP-binding</keyword>
<comment type="caution">
    <text evidence="4">The sequence shown here is derived from an EMBL/GenBank/DDBJ whole genome shotgun (WGS) entry which is preliminary data.</text>
</comment>
<evidence type="ECO:0000313" key="4">
    <source>
        <dbReference type="EMBL" id="MFC4267241.1"/>
    </source>
</evidence>
<accession>A0ABV8R4F0</accession>
<dbReference type="EMBL" id="JBHSCQ010000024">
    <property type="protein sequence ID" value="MFC4267241.1"/>
    <property type="molecule type" value="Genomic_DNA"/>
</dbReference>
<evidence type="ECO:0000256" key="1">
    <source>
        <dbReference type="PROSITE-ProRule" id="PRU00289"/>
    </source>
</evidence>
<keyword evidence="1" id="KW-0547">Nucleotide-binding</keyword>
<feature type="compositionally biased region" description="Basic and acidic residues" evidence="2">
    <location>
        <begin position="684"/>
        <end position="694"/>
    </location>
</feature>
<keyword evidence="5" id="KW-1185">Reference proteome</keyword>
<organism evidence="4 5">
    <name type="scientific">Arthrobacter cryoconiti</name>
    <dbReference type="NCBI Taxonomy" id="748907"/>
    <lineage>
        <taxon>Bacteria</taxon>
        <taxon>Bacillati</taxon>
        <taxon>Actinomycetota</taxon>
        <taxon>Actinomycetes</taxon>
        <taxon>Micrococcales</taxon>
        <taxon>Micrococcaceae</taxon>
        <taxon>Arthrobacter</taxon>
    </lineage>
</organism>
<dbReference type="Gene3D" id="3.40.50.300">
    <property type="entry name" value="P-loop containing nucleotide triphosphate hydrolases"/>
    <property type="match status" value="1"/>
</dbReference>
<evidence type="ECO:0000313" key="5">
    <source>
        <dbReference type="Proteomes" id="UP001595773"/>
    </source>
</evidence>
<dbReference type="RefSeq" id="WP_230068259.1">
    <property type="nucleotide sequence ID" value="NZ_BAABLL010000017.1"/>
</dbReference>
<dbReference type="SUPFAM" id="SSF52540">
    <property type="entry name" value="P-loop containing nucleoside triphosphate hydrolases"/>
    <property type="match status" value="1"/>
</dbReference>
<evidence type="ECO:0000259" key="3">
    <source>
        <dbReference type="PROSITE" id="PS50901"/>
    </source>
</evidence>
<sequence>MPIKQKTKPLAPARPMEPAVHQWGYERIQSEITPTLKPKTQNWGYAVAALPAAALVYSGAQIIQSNSGAVGPGLLGTGVACAGVTALGLRKKERDAIADRSTEDIAVLTSTYLTRKCFKVLRWKGGWIGYPEKVRVRYAQGAANIPTLKEDLIEKLSNRIGLQYRLVKEDPRRRQFIFQVAPIEEAEEEEAPDVLTERVTKVVTKLFSAQNAEPPNIDLTWDEGKLSKIHVHHDIGYNLTGAMVRKDKAHKLSVMIPGRWKVAWDTEEDTATFTLRPDLPTKIDHPAIPHMVGSPLENYHTPIRYGVDETGEHMAWRPWLDPMMLIVGRTGRGKTVVAHSILTELAARGWMIDVSDAKLIEFIGYKDWPNVRCVGAILEEQVRLVHAALELMQDRYAQIVNGEAKEEDFQPYCLFLDEYALFREDLADWYSEIKRSGEPAKVPTPRKVNAVLRAGRTARVHFVLLTQRPDAEVLGSGEPRLNLSCRVSMGPLDMDGARMMWSSPSAGVAVATNIRGRGTTRNEAGEIVDFQAYWTPDPRKATSEEDWKILDGLRPAKEIHEKLKIILPKASVYDEKSQEVLPPSYSEYAAAKMVPVDYSPPEEDEETDDPLGQENADEDAETTAAETAGPAPKDELEDEEAGGIDIERSILRLVRTGADEPDDEATPARPARAERPQRSSGSERPQHGTARGERAAVASVTELRIRQRLEEEAAEVDEEGTDEGFGEIRTMSIETIEPGAKVLLDEAEGTWAIVSDSMPDEAEEDHWVLSCVTDDGMDEAMVAPHGELFSVRLPA</sequence>
<dbReference type="InterPro" id="IPR002543">
    <property type="entry name" value="FtsK_dom"/>
</dbReference>
<proteinExistence type="predicted"/>
<feature type="region of interest" description="Disordered" evidence="2">
    <location>
        <begin position="598"/>
        <end position="729"/>
    </location>
</feature>
<dbReference type="PROSITE" id="PS50901">
    <property type="entry name" value="FTSK"/>
    <property type="match status" value="1"/>
</dbReference>
<dbReference type="Proteomes" id="UP001595773">
    <property type="component" value="Unassembled WGS sequence"/>
</dbReference>
<gene>
    <name evidence="4" type="ORF">ACFOW9_16665</name>
</gene>
<name>A0ABV8R4F0_9MICC</name>
<protein>
    <recommendedName>
        <fullName evidence="3">FtsK domain-containing protein</fullName>
    </recommendedName>
</protein>
<feature type="binding site" evidence="1">
    <location>
        <begin position="328"/>
        <end position="335"/>
    </location>
    <ligand>
        <name>ATP</name>
        <dbReference type="ChEBI" id="CHEBI:30616"/>
    </ligand>
</feature>
<dbReference type="InterPro" id="IPR027417">
    <property type="entry name" value="P-loop_NTPase"/>
</dbReference>
<feature type="domain" description="FtsK" evidence="3">
    <location>
        <begin position="300"/>
        <end position="498"/>
    </location>
</feature>
<feature type="compositionally biased region" description="Acidic residues" evidence="2">
    <location>
        <begin position="712"/>
        <end position="725"/>
    </location>
</feature>
<reference evidence="5" key="1">
    <citation type="journal article" date="2019" name="Int. J. Syst. Evol. Microbiol.">
        <title>The Global Catalogue of Microorganisms (GCM) 10K type strain sequencing project: providing services to taxonomists for standard genome sequencing and annotation.</title>
        <authorList>
            <consortium name="The Broad Institute Genomics Platform"/>
            <consortium name="The Broad Institute Genome Sequencing Center for Infectious Disease"/>
            <person name="Wu L."/>
            <person name="Ma J."/>
        </authorList>
    </citation>
    <scope>NUCLEOTIDE SEQUENCE [LARGE SCALE GENOMIC DNA]</scope>
    <source>
        <strain evidence="5">CGMCC 1.10698</strain>
    </source>
</reference>
<evidence type="ECO:0000256" key="2">
    <source>
        <dbReference type="SAM" id="MobiDB-lite"/>
    </source>
</evidence>